<dbReference type="AlphaFoldDB" id="A0A1J1HUT2"/>
<protein>
    <submittedName>
        <fullName evidence="1">CLUMA_CG003973, isoform A</fullName>
    </submittedName>
</protein>
<proteinExistence type="predicted"/>
<reference evidence="1 2" key="1">
    <citation type="submission" date="2015-04" db="EMBL/GenBank/DDBJ databases">
        <authorList>
            <person name="Syromyatnikov M.Y."/>
            <person name="Popov V.N."/>
        </authorList>
    </citation>
    <scope>NUCLEOTIDE SEQUENCE [LARGE SCALE GENOMIC DNA]</scope>
</reference>
<name>A0A1J1HUT2_9DIPT</name>
<organism evidence="1 2">
    <name type="scientific">Clunio marinus</name>
    <dbReference type="NCBI Taxonomy" id="568069"/>
    <lineage>
        <taxon>Eukaryota</taxon>
        <taxon>Metazoa</taxon>
        <taxon>Ecdysozoa</taxon>
        <taxon>Arthropoda</taxon>
        <taxon>Hexapoda</taxon>
        <taxon>Insecta</taxon>
        <taxon>Pterygota</taxon>
        <taxon>Neoptera</taxon>
        <taxon>Endopterygota</taxon>
        <taxon>Diptera</taxon>
        <taxon>Nematocera</taxon>
        <taxon>Chironomoidea</taxon>
        <taxon>Chironomidae</taxon>
        <taxon>Clunio</taxon>
    </lineage>
</organism>
<sequence length="61" mass="7176">MKHLSIQSDCGERHKRQDNILSVGKVRLVMEQHDKIVETRQWLGGEERIGEQIRNTNFALF</sequence>
<evidence type="ECO:0000313" key="1">
    <source>
        <dbReference type="EMBL" id="CRK90262.1"/>
    </source>
</evidence>
<evidence type="ECO:0000313" key="2">
    <source>
        <dbReference type="Proteomes" id="UP000183832"/>
    </source>
</evidence>
<gene>
    <name evidence="1" type="ORF">CLUMA_CG003973</name>
</gene>
<dbReference type="Proteomes" id="UP000183832">
    <property type="component" value="Unassembled WGS sequence"/>
</dbReference>
<accession>A0A1J1HUT2</accession>
<keyword evidence="2" id="KW-1185">Reference proteome</keyword>
<dbReference type="EMBL" id="CVRI01000017">
    <property type="protein sequence ID" value="CRK90262.1"/>
    <property type="molecule type" value="Genomic_DNA"/>
</dbReference>